<gene>
    <name evidence="16" type="ORF">CB0940_05644</name>
    <name evidence="17" type="ORF">RHO25_002824</name>
</gene>
<feature type="compositionally biased region" description="Low complexity" evidence="15">
    <location>
        <begin position="28"/>
        <end position="44"/>
    </location>
</feature>
<evidence type="ECO:0000256" key="14">
    <source>
        <dbReference type="ARBA" id="ARBA00030453"/>
    </source>
</evidence>
<keyword evidence="9" id="KW-0159">Chromosome partition</keyword>
<keyword evidence="19" id="KW-1185">Reference proteome</keyword>
<evidence type="ECO:0000256" key="6">
    <source>
        <dbReference type="ARBA" id="ARBA00022454"/>
    </source>
</evidence>
<organism evidence="16 18">
    <name type="scientific">Cercospora beticola</name>
    <name type="common">Sugarbeet leaf spot fungus</name>
    <dbReference type="NCBI Taxonomy" id="122368"/>
    <lineage>
        <taxon>Eukaryota</taxon>
        <taxon>Fungi</taxon>
        <taxon>Dikarya</taxon>
        <taxon>Ascomycota</taxon>
        <taxon>Pezizomycotina</taxon>
        <taxon>Dothideomycetes</taxon>
        <taxon>Dothideomycetidae</taxon>
        <taxon>Mycosphaerellales</taxon>
        <taxon>Mycosphaerellaceae</taxon>
        <taxon>Cercospora</taxon>
    </lineage>
</organism>
<protein>
    <recommendedName>
        <fullName evidence="5">DASH complex subunit DAM1</fullName>
    </recommendedName>
    <alternativeName>
        <fullName evidence="14">Outer kinetochore protein DAM1</fullName>
    </alternativeName>
</protein>
<keyword evidence="10" id="KW-0995">Kinetochore</keyword>
<dbReference type="EMBL" id="LKMD01000102">
    <property type="protein sequence ID" value="PIA98120.1"/>
    <property type="molecule type" value="Genomic_DNA"/>
</dbReference>
<feature type="compositionally biased region" description="Polar residues" evidence="15">
    <location>
        <begin position="45"/>
        <end position="65"/>
    </location>
</feature>
<feature type="compositionally biased region" description="Low complexity" evidence="15">
    <location>
        <begin position="178"/>
        <end position="198"/>
    </location>
</feature>
<accession>A0A2G5I022</accession>
<keyword evidence="7" id="KW-0963">Cytoplasm</keyword>
<dbReference type="PANTHER" id="PTHR28113:SF1">
    <property type="entry name" value="DASH COMPLEX SUBUNIT DAM1"/>
    <property type="match status" value="1"/>
</dbReference>
<evidence type="ECO:0000256" key="13">
    <source>
        <dbReference type="ARBA" id="ARBA00023328"/>
    </source>
</evidence>
<evidence type="ECO:0000256" key="1">
    <source>
        <dbReference type="ARBA" id="ARBA00004123"/>
    </source>
</evidence>
<evidence type="ECO:0000256" key="9">
    <source>
        <dbReference type="ARBA" id="ARBA00022829"/>
    </source>
</evidence>
<feature type="compositionally biased region" description="Gly residues" evidence="15">
    <location>
        <begin position="241"/>
        <end position="265"/>
    </location>
</feature>
<dbReference type="InterPro" id="IPR013962">
    <property type="entry name" value="DASH_Dam1"/>
</dbReference>
<dbReference type="PANTHER" id="PTHR28113">
    <property type="entry name" value="DASH COMPLEX SUBUNIT DAM1"/>
    <property type="match status" value="1"/>
</dbReference>
<evidence type="ECO:0000313" key="19">
    <source>
        <dbReference type="Proteomes" id="UP001302367"/>
    </source>
</evidence>
<evidence type="ECO:0000256" key="12">
    <source>
        <dbReference type="ARBA" id="ARBA00023242"/>
    </source>
</evidence>
<keyword evidence="6" id="KW-0158">Chromosome</keyword>
<dbReference type="GO" id="GO:0044732">
    <property type="term" value="C:mitotic spindle pole body"/>
    <property type="evidence" value="ECO:0007669"/>
    <property type="project" value="TreeGrafter"/>
</dbReference>
<evidence type="ECO:0000256" key="11">
    <source>
        <dbReference type="ARBA" id="ARBA00023212"/>
    </source>
</evidence>
<sequence>MATTATPGTDDTRQRSASHSRTRSGAIPSRPTTPLRPPSRTSLRASQSTPTAGSNLGTDSHPLSTLEPSFGELSDAMADLEANMMHLQLLNDSISRFNENFGAFLYGMNMTAFCVDFPEAPIPQSYTRHKGDYNPLDDSPFRLDVAGQGAGTGRREGDIEATFMTSDTSGFVENPEPSTIKKSAASSSKFSSVPGSMSRPGQFNPRGRGANAGAGRGGAVGRGTAAAGRARGSGIARGASTGRGGVGGTRGSGIARGVGRGRGAK</sequence>
<dbReference type="Proteomes" id="UP001302367">
    <property type="component" value="Chromosome 2"/>
</dbReference>
<dbReference type="AlphaFoldDB" id="A0A2G5I022"/>
<evidence type="ECO:0000256" key="2">
    <source>
        <dbReference type="ARBA" id="ARBA00004186"/>
    </source>
</evidence>
<evidence type="ECO:0000256" key="8">
    <source>
        <dbReference type="ARBA" id="ARBA00022701"/>
    </source>
</evidence>
<keyword evidence="12" id="KW-0539">Nucleus</keyword>
<evidence type="ECO:0000256" key="10">
    <source>
        <dbReference type="ARBA" id="ARBA00022838"/>
    </source>
</evidence>
<feature type="compositionally biased region" description="Polar residues" evidence="15">
    <location>
        <begin position="1"/>
        <end position="15"/>
    </location>
</feature>
<feature type="compositionally biased region" description="Low complexity" evidence="15">
    <location>
        <begin position="222"/>
        <end position="240"/>
    </location>
</feature>
<keyword evidence="8" id="KW-0493">Microtubule</keyword>
<evidence type="ECO:0000256" key="5">
    <source>
        <dbReference type="ARBA" id="ARBA00020497"/>
    </source>
</evidence>
<dbReference type="Proteomes" id="UP000230605">
    <property type="component" value="Chromosome 2"/>
</dbReference>
<feature type="compositionally biased region" description="Gly residues" evidence="15">
    <location>
        <begin position="210"/>
        <end position="221"/>
    </location>
</feature>
<dbReference type="GO" id="GO:0042729">
    <property type="term" value="C:DASH complex"/>
    <property type="evidence" value="ECO:0007669"/>
    <property type="project" value="InterPro"/>
</dbReference>
<dbReference type="GO" id="GO:1990537">
    <property type="term" value="C:mitotic spindle polar microtubule"/>
    <property type="evidence" value="ECO:0007669"/>
    <property type="project" value="TreeGrafter"/>
</dbReference>
<feature type="region of interest" description="Disordered" evidence="15">
    <location>
        <begin position="1"/>
        <end position="65"/>
    </location>
</feature>
<feature type="region of interest" description="Disordered" evidence="15">
    <location>
        <begin position="168"/>
        <end position="265"/>
    </location>
</feature>
<evidence type="ECO:0000256" key="3">
    <source>
        <dbReference type="ARBA" id="ARBA00004629"/>
    </source>
</evidence>
<evidence type="ECO:0000313" key="18">
    <source>
        <dbReference type="Proteomes" id="UP000230605"/>
    </source>
</evidence>
<keyword evidence="11" id="KW-0206">Cytoskeleton</keyword>
<dbReference type="GO" id="GO:1990758">
    <property type="term" value="P:mitotic sister chromatid biorientation"/>
    <property type="evidence" value="ECO:0007669"/>
    <property type="project" value="TreeGrafter"/>
</dbReference>
<reference evidence="17 19" key="2">
    <citation type="submission" date="2023-09" db="EMBL/GenBank/DDBJ databases">
        <title>Complete-Gapless Cercospora beticola genome.</title>
        <authorList>
            <person name="Wyatt N.A."/>
            <person name="Spanner R.E."/>
            <person name="Bolton M.D."/>
        </authorList>
    </citation>
    <scope>NUCLEOTIDE SEQUENCE [LARGE SCALE GENOMIC DNA]</scope>
    <source>
        <strain evidence="17">Cb09-40</strain>
    </source>
</reference>
<comment type="similarity">
    <text evidence="4">Belongs to the DASH complex DAM1 family.</text>
</comment>
<reference evidence="16 18" key="1">
    <citation type="submission" date="2015-10" db="EMBL/GenBank/DDBJ databases">
        <title>The cercosporin biosynthetic gene cluster was horizontally transferred to several fungal lineages and shown to be expanded in Cercospora beticola based on microsynteny with recipient genomes.</title>
        <authorList>
            <person name="De Jonge R."/>
            <person name="Ebert M.K."/>
            <person name="Suttle J.C."/>
            <person name="Jurick Ii W.M."/>
            <person name="Secor G.A."/>
            <person name="Thomma B.P."/>
            <person name="Van De Peer Y."/>
            <person name="Bolton M.D."/>
        </authorList>
    </citation>
    <scope>NUCLEOTIDE SEQUENCE [LARGE SCALE GENOMIC DNA]</scope>
    <source>
        <strain evidence="16 18">09-40</strain>
    </source>
</reference>
<keyword evidence="13" id="KW-0137">Centromere</keyword>
<evidence type="ECO:0000313" key="17">
    <source>
        <dbReference type="EMBL" id="WPA98212.1"/>
    </source>
</evidence>
<comment type="subcellular location">
    <subcellularLocation>
        <location evidence="3">Chromosome</location>
        <location evidence="3">Centromere</location>
        <location evidence="3">Kinetochore</location>
    </subcellularLocation>
    <subcellularLocation>
        <location evidence="2">Cytoplasm</location>
        <location evidence="2">Cytoskeleton</location>
        <location evidence="2">Spindle</location>
    </subcellularLocation>
    <subcellularLocation>
        <location evidence="1">Nucleus</location>
    </subcellularLocation>
</comment>
<proteinExistence type="inferred from homology"/>
<name>A0A2G5I022_CERBT</name>
<evidence type="ECO:0000313" key="16">
    <source>
        <dbReference type="EMBL" id="PIA98120.1"/>
    </source>
</evidence>
<evidence type="ECO:0000256" key="4">
    <source>
        <dbReference type="ARBA" id="ARBA00010073"/>
    </source>
</evidence>
<dbReference type="OrthoDB" id="5586015at2759"/>
<dbReference type="EMBL" id="CP134185">
    <property type="protein sequence ID" value="WPA98212.1"/>
    <property type="molecule type" value="Genomic_DNA"/>
</dbReference>
<evidence type="ECO:0000256" key="7">
    <source>
        <dbReference type="ARBA" id="ARBA00022490"/>
    </source>
</evidence>
<evidence type="ECO:0000256" key="15">
    <source>
        <dbReference type="SAM" id="MobiDB-lite"/>
    </source>
</evidence>
<dbReference type="Pfam" id="PF08653">
    <property type="entry name" value="DASH_Dam1"/>
    <property type="match status" value="1"/>
</dbReference>